<comment type="caution">
    <text evidence="2">The sequence shown here is derived from an EMBL/GenBank/DDBJ whole genome shotgun (WGS) entry which is preliminary data.</text>
</comment>
<dbReference type="Proteomes" id="UP000549394">
    <property type="component" value="Unassembled WGS sequence"/>
</dbReference>
<evidence type="ECO:0000256" key="1">
    <source>
        <dbReference type="SAM" id="Phobius"/>
    </source>
</evidence>
<keyword evidence="1" id="KW-1133">Transmembrane helix</keyword>
<sequence length="282" mass="32632">MSLLYLDDCLKECLKQDFCKSVTYRRLSNITICYQHSIICSYNFNSTTDKLFIKSFDIFNTFFSPFYERNIEIGGVFFLSSCFNDICLILAGKRNYYDAESICNSHGFDIWSPNKTLDRDLAKVVGDIYSTGVFWKKTLVNSIICLTIDIGLKTSSTRCETDKPYTVCWKKITGGWSQWSQWYRCSLDSCASNDKERFRLCNNPPPYQGFNCTGSSVEYLIEPHGGIASQDYLLHELANILTVVTILVLLMAGYYYTEWMKLKMVSIDDYEDYQKLFRSFDG</sequence>
<dbReference type="OrthoDB" id="6128994at2759"/>
<proteinExistence type="predicted"/>
<accession>A0A7I8VT14</accession>
<keyword evidence="1" id="KW-0812">Transmembrane</keyword>
<keyword evidence="3" id="KW-1185">Reference proteome</keyword>
<keyword evidence="1" id="KW-0472">Membrane</keyword>
<dbReference type="Pfam" id="PF00090">
    <property type="entry name" value="TSP_1"/>
    <property type="match status" value="1"/>
</dbReference>
<protein>
    <submittedName>
        <fullName evidence="2">Uncharacterized protein</fullName>
    </submittedName>
</protein>
<name>A0A7I8VT14_9ANNE</name>
<dbReference type="InterPro" id="IPR036383">
    <property type="entry name" value="TSP1_rpt_sf"/>
</dbReference>
<evidence type="ECO:0000313" key="2">
    <source>
        <dbReference type="EMBL" id="CAD5118527.1"/>
    </source>
</evidence>
<feature type="transmembrane region" description="Helical" evidence="1">
    <location>
        <begin position="237"/>
        <end position="256"/>
    </location>
</feature>
<evidence type="ECO:0000313" key="3">
    <source>
        <dbReference type="Proteomes" id="UP000549394"/>
    </source>
</evidence>
<dbReference type="SUPFAM" id="SSF82895">
    <property type="entry name" value="TSP-1 type 1 repeat"/>
    <property type="match status" value="1"/>
</dbReference>
<dbReference type="InterPro" id="IPR000884">
    <property type="entry name" value="TSP1_rpt"/>
</dbReference>
<organism evidence="2 3">
    <name type="scientific">Dimorphilus gyrociliatus</name>
    <dbReference type="NCBI Taxonomy" id="2664684"/>
    <lineage>
        <taxon>Eukaryota</taxon>
        <taxon>Metazoa</taxon>
        <taxon>Spiralia</taxon>
        <taxon>Lophotrochozoa</taxon>
        <taxon>Annelida</taxon>
        <taxon>Polychaeta</taxon>
        <taxon>Polychaeta incertae sedis</taxon>
        <taxon>Dinophilidae</taxon>
        <taxon>Dimorphilus</taxon>
    </lineage>
</organism>
<dbReference type="AlphaFoldDB" id="A0A7I8VT14"/>
<dbReference type="Gene3D" id="2.20.100.10">
    <property type="entry name" value="Thrombospondin type-1 (TSP1) repeat"/>
    <property type="match status" value="1"/>
</dbReference>
<gene>
    <name evidence="2" type="ORF">DGYR_LOCUS6887</name>
</gene>
<dbReference type="EMBL" id="CAJFCJ010000009">
    <property type="protein sequence ID" value="CAD5118527.1"/>
    <property type="molecule type" value="Genomic_DNA"/>
</dbReference>
<reference evidence="2 3" key="1">
    <citation type="submission" date="2020-08" db="EMBL/GenBank/DDBJ databases">
        <authorList>
            <person name="Hejnol A."/>
        </authorList>
    </citation>
    <scope>NUCLEOTIDE SEQUENCE [LARGE SCALE GENOMIC DNA]</scope>
</reference>